<dbReference type="Gene3D" id="3.30.980.10">
    <property type="entry name" value="Threonyl-trna Synthetase, Chain A, domain 2"/>
    <property type="match status" value="1"/>
</dbReference>
<dbReference type="InterPro" id="IPR002318">
    <property type="entry name" value="Ala-tRNA-lgiase_IIc"/>
</dbReference>
<dbReference type="GO" id="GO:0005829">
    <property type="term" value="C:cytosol"/>
    <property type="evidence" value="ECO:0007669"/>
    <property type="project" value="TreeGrafter"/>
</dbReference>
<feature type="coiled-coil region" evidence="13">
    <location>
        <begin position="350"/>
        <end position="392"/>
    </location>
</feature>
<keyword evidence="7 12" id="KW-0862">Zinc</keyword>
<keyword evidence="6 12" id="KW-0547">Nucleotide-binding</keyword>
<evidence type="ECO:0000256" key="3">
    <source>
        <dbReference type="ARBA" id="ARBA00022555"/>
    </source>
</evidence>
<keyword evidence="13" id="KW-0175">Coiled coil</keyword>
<dbReference type="SMART" id="SM00863">
    <property type="entry name" value="tRNA_SAD"/>
    <property type="match status" value="1"/>
</dbReference>
<keyword evidence="3 12" id="KW-0820">tRNA-binding</keyword>
<dbReference type="CDD" id="cd00673">
    <property type="entry name" value="AlaRS_core"/>
    <property type="match status" value="1"/>
</dbReference>
<evidence type="ECO:0000256" key="1">
    <source>
        <dbReference type="ARBA" id="ARBA00004496"/>
    </source>
</evidence>
<feature type="binding site" evidence="12">
    <location>
        <position position="577"/>
    </location>
    <ligand>
        <name>Zn(2+)</name>
        <dbReference type="ChEBI" id="CHEBI:29105"/>
    </ligand>
</feature>
<reference evidence="15 16" key="1">
    <citation type="submission" date="2015-11" db="EMBL/GenBank/DDBJ databases">
        <authorList>
            <person name="Zhang Y."/>
            <person name="Guo Z."/>
        </authorList>
    </citation>
    <scope>NUCLEOTIDE SEQUENCE [LARGE SCALE GENOMIC DNA]</scope>
    <source>
        <strain evidence="15 16">KCTC 32221</strain>
    </source>
</reference>
<dbReference type="InterPro" id="IPR023033">
    <property type="entry name" value="Ala_tRNA_ligase_euk/bac"/>
</dbReference>
<dbReference type="InterPro" id="IPR018164">
    <property type="entry name" value="Ala-tRNA-synth_IIc_N"/>
</dbReference>
<comment type="domain">
    <text evidence="12">Consists of three domains; the N-terminal catalytic domain, the editing domain and the C-terminal C-Ala domain. The editing domain removes incorrectly charged amino acids, while the C-Ala domain, along with tRNA(Ala), serves as a bridge to cooperatively bring together the editing and aminoacylation centers thus stimulating deacylation of misacylated tRNAs.</text>
</comment>
<evidence type="ECO:0000256" key="11">
    <source>
        <dbReference type="ARBA" id="ARBA00023146"/>
    </source>
</evidence>
<name>A0A0S2KC71_9GAMM</name>
<dbReference type="InterPro" id="IPR003156">
    <property type="entry name" value="DHHA1_dom"/>
</dbReference>
<dbReference type="Pfam" id="PF02272">
    <property type="entry name" value="DHHA1"/>
    <property type="match status" value="1"/>
</dbReference>
<protein>
    <recommendedName>
        <fullName evidence="12">Alanine--tRNA ligase</fullName>
        <ecNumber evidence="12">6.1.1.7</ecNumber>
    </recommendedName>
    <alternativeName>
        <fullName evidence="12">Alanyl-tRNA synthetase</fullName>
        <shortName evidence="12">AlaRS</shortName>
    </alternativeName>
</protein>
<dbReference type="FunFam" id="3.30.54.20:FF:000001">
    <property type="entry name" value="Alanine--tRNA ligase"/>
    <property type="match status" value="1"/>
</dbReference>
<keyword evidence="12" id="KW-0963">Cytoplasm</keyword>
<dbReference type="Pfam" id="PF07973">
    <property type="entry name" value="tRNA_SAD"/>
    <property type="match status" value="1"/>
</dbReference>
<dbReference type="Pfam" id="PF01411">
    <property type="entry name" value="tRNA-synt_2c"/>
    <property type="match status" value="1"/>
</dbReference>
<dbReference type="FunFam" id="3.30.980.10:FF:000004">
    <property type="entry name" value="Alanine--tRNA ligase, cytoplasmic"/>
    <property type="match status" value="1"/>
</dbReference>
<dbReference type="GO" id="GO:0004813">
    <property type="term" value="F:alanine-tRNA ligase activity"/>
    <property type="evidence" value="ECO:0007669"/>
    <property type="project" value="UniProtKB-UniRule"/>
</dbReference>
<dbReference type="InterPro" id="IPR045864">
    <property type="entry name" value="aa-tRNA-synth_II/BPL/LPL"/>
</dbReference>
<feature type="binding site" evidence="12">
    <location>
        <position position="679"/>
    </location>
    <ligand>
        <name>Zn(2+)</name>
        <dbReference type="ChEBI" id="CHEBI:29105"/>
    </ligand>
</feature>
<dbReference type="HAMAP" id="MF_00036_B">
    <property type="entry name" value="Ala_tRNA_synth_B"/>
    <property type="match status" value="1"/>
</dbReference>
<evidence type="ECO:0000256" key="13">
    <source>
        <dbReference type="SAM" id="Coils"/>
    </source>
</evidence>
<dbReference type="KEGG" id="pspi:PS2015_1253"/>
<feature type="domain" description="Alanyl-transfer RNA synthetases family profile" evidence="14">
    <location>
        <begin position="16"/>
        <end position="718"/>
    </location>
</feature>
<dbReference type="InterPro" id="IPR018163">
    <property type="entry name" value="Thr/Ala-tRNA-synth_IIc_edit"/>
</dbReference>
<evidence type="ECO:0000256" key="2">
    <source>
        <dbReference type="ARBA" id="ARBA00008226"/>
    </source>
</evidence>
<comment type="subcellular location">
    <subcellularLocation>
        <location evidence="1 12">Cytoplasm</location>
    </subcellularLocation>
</comment>
<gene>
    <name evidence="12" type="primary">alaS</name>
    <name evidence="15" type="ORF">PS2015_1253</name>
</gene>
<feature type="binding site" evidence="12">
    <location>
        <position position="573"/>
    </location>
    <ligand>
        <name>Zn(2+)</name>
        <dbReference type="ChEBI" id="CHEBI:29105"/>
    </ligand>
</feature>
<dbReference type="InterPro" id="IPR018162">
    <property type="entry name" value="Ala-tRNA-ligase_IIc_anticod-bd"/>
</dbReference>
<evidence type="ECO:0000256" key="12">
    <source>
        <dbReference type="HAMAP-Rule" id="MF_00036"/>
    </source>
</evidence>
<dbReference type="FunFam" id="3.10.310.40:FF:000001">
    <property type="entry name" value="Alanine--tRNA ligase"/>
    <property type="match status" value="1"/>
</dbReference>
<dbReference type="Gene3D" id="6.10.250.550">
    <property type="match status" value="1"/>
</dbReference>
<keyword evidence="11 12" id="KW-0030">Aminoacyl-tRNA synthetase</keyword>
<dbReference type="Gene3D" id="3.30.930.10">
    <property type="entry name" value="Bira Bifunctional Protein, Domain 2"/>
    <property type="match status" value="1"/>
</dbReference>
<feature type="binding site" evidence="12">
    <location>
        <position position="675"/>
    </location>
    <ligand>
        <name>Zn(2+)</name>
        <dbReference type="ChEBI" id="CHEBI:29105"/>
    </ligand>
</feature>
<dbReference type="FunFam" id="3.30.930.10:FF:000004">
    <property type="entry name" value="Alanine--tRNA ligase"/>
    <property type="match status" value="1"/>
</dbReference>
<accession>A0A0S2KC71</accession>
<keyword evidence="8 12" id="KW-0067">ATP-binding</keyword>
<sequence length="884" mass="96594">MILTDLSVRLIMEGLMKSNEIRQSFLNYFKSRGHEVVPSSSLVPGNDPTLLFTNAGMVQFKDLFLGSEVRSYQRAVSSQRCVRAGGKHNDLENVGYTARHHTFFEMLGNFSFGDYFKEDAISYAWEFLTEVLRLPKDKLWVTVYRDDDEAAAIWTDQIGVPVDRVVRLGESSNFWQMGDTGPCGPCSEIFYDHGPEVAGGPPGSPDEDGDRYIEIWNLVFMQFDRQTSGELVPLPKPSVDTGMGLERLAAVLQHVHSNYEIDLFQNLLNAAATITGVSDTANTSLRVIADHIRSCAFLVLDGVTPSNEGRGYVLRRIIRRAVRHGYQLGVTDLFFYRLVDALVKEMGDAYADLKKDQSRVEKVLKEEEQQFARTLENGMQILEQAIKQLNGHVLSGDTVFRLYDTYGFPVDLTADVAREHHLTLDMDGFERAMNVQREQARAASQFNAVEKLAIDVADGTEFVGYDTLNKDATVLAIYQQGQSVKDLIGNSEAVVLLDISPFYGESGGQAGDCGVLKVMRGGKLTALFEVVDTQKQGEHVLHKGVLRQGRLSVGENLTASVEEKNRRATMLNHSATHLLHAALREVLGEHVTQKGSLVTADRLRFDFSHNTPVTADEVKRIEALVNREIMRNVAVRKEVMSMDEAMNQGAMALFGEKYGDRVRVVSMGEFSTELCGGTHVERTGDIGLFKLVAETGIAAGVRRVEAVTGAGALAYVEREEAVLRQICESLKTGADSVAERVKQLVGHARSLEKELGQMKGKLASAAGSDIASRAIEVNGIKVLAEQVEGFDNKALRETVDKLKNKLGSAVVVLGSAEGGKVALVVGVTQDLTDRIKAGDVVNQIAAMVGGKGGGRPDMAMAGGTDVESLPGALAAVSEIVTKIT</sequence>
<keyword evidence="5 12" id="KW-0479">Metal-binding</keyword>
<keyword evidence="16" id="KW-1185">Reference proteome</keyword>
<dbReference type="GO" id="GO:0006419">
    <property type="term" value="P:alanyl-tRNA aminoacylation"/>
    <property type="evidence" value="ECO:0007669"/>
    <property type="project" value="UniProtKB-UniRule"/>
</dbReference>
<dbReference type="STRING" id="1249552.PS2015_1253"/>
<dbReference type="PROSITE" id="PS50860">
    <property type="entry name" value="AA_TRNA_LIGASE_II_ALA"/>
    <property type="match status" value="1"/>
</dbReference>
<evidence type="ECO:0000256" key="5">
    <source>
        <dbReference type="ARBA" id="ARBA00022723"/>
    </source>
</evidence>
<dbReference type="FunFam" id="2.40.30.130:FF:000001">
    <property type="entry name" value="Alanine--tRNA ligase"/>
    <property type="match status" value="1"/>
</dbReference>
<dbReference type="SUPFAM" id="SSF101353">
    <property type="entry name" value="Putative anticodon-binding domain of alanyl-tRNA synthetase (AlaRS)"/>
    <property type="match status" value="1"/>
</dbReference>
<comment type="similarity">
    <text evidence="2 12">Belongs to the class-II aminoacyl-tRNA synthetase family.</text>
</comment>
<organism evidence="15 16">
    <name type="scientific">Pseudohongiella spirulinae</name>
    <dbReference type="NCBI Taxonomy" id="1249552"/>
    <lineage>
        <taxon>Bacteria</taxon>
        <taxon>Pseudomonadati</taxon>
        <taxon>Pseudomonadota</taxon>
        <taxon>Gammaproteobacteria</taxon>
        <taxon>Pseudomonadales</taxon>
        <taxon>Pseudohongiellaceae</taxon>
        <taxon>Pseudohongiella</taxon>
    </lineage>
</organism>
<keyword evidence="10 12" id="KW-0648">Protein biosynthesis</keyword>
<dbReference type="EC" id="6.1.1.7" evidence="12"/>
<dbReference type="InterPro" id="IPR050058">
    <property type="entry name" value="Ala-tRNA_ligase"/>
</dbReference>
<dbReference type="AlphaFoldDB" id="A0A0S2KC71"/>
<dbReference type="PATRIC" id="fig|1249552.3.peg.1258"/>
<dbReference type="SUPFAM" id="SSF55681">
    <property type="entry name" value="Class II aaRS and biotin synthetases"/>
    <property type="match status" value="1"/>
</dbReference>
<dbReference type="SUPFAM" id="SSF55186">
    <property type="entry name" value="ThrRS/AlaRS common domain"/>
    <property type="match status" value="1"/>
</dbReference>
<dbReference type="GO" id="GO:0000049">
    <property type="term" value="F:tRNA binding"/>
    <property type="evidence" value="ECO:0007669"/>
    <property type="project" value="UniProtKB-KW"/>
</dbReference>
<dbReference type="GO" id="GO:0005524">
    <property type="term" value="F:ATP binding"/>
    <property type="evidence" value="ECO:0007669"/>
    <property type="project" value="UniProtKB-UniRule"/>
</dbReference>
<keyword evidence="9 12" id="KW-0694">RNA-binding</keyword>
<evidence type="ECO:0000256" key="10">
    <source>
        <dbReference type="ARBA" id="ARBA00022917"/>
    </source>
</evidence>
<dbReference type="InterPro" id="IPR012947">
    <property type="entry name" value="tRNA_SAD"/>
</dbReference>
<evidence type="ECO:0000313" key="15">
    <source>
        <dbReference type="EMBL" id="ALO45912.1"/>
    </source>
</evidence>
<dbReference type="PANTHER" id="PTHR11777">
    <property type="entry name" value="ALANYL-TRNA SYNTHETASE"/>
    <property type="match status" value="1"/>
</dbReference>
<dbReference type="EMBL" id="CP013189">
    <property type="protein sequence ID" value="ALO45912.1"/>
    <property type="molecule type" value="Genomic_DNA"/>
</dbReference>
<evidence type="ECO:0000256" key="4">
    <source>
        <dbReference type="ARBA" id="ARBA00022598"/>
    </source>
</evidence>
<comment type="function">
    <text evidence="12">Catalyzes the attachment of alanine to tRNA(Ala) in a two-step reaction: alanine is first activated by ATP to form Ala-AMP and then transferred to the acceptor end of tRNA(Ala). Also edits incorrectly charged Ser-tRNA(Ala) and Gly-tRNA(Ala) via its editing domain.</text>
</comment>
<evidence type="ECO:0000256" key="7">
    <source>
        <dbReference type="ARBA" id="ARBA00022833"/>
    </source>
</evidence>
<evidence type="ECO:0000256" key="9">
    <source>
        <dbReference type="ARBA" id="ARBA00022884"/>
    </source>
</evidence>
<dbReference type="Gene3D" id="2.40.30.130">
    <property type="match status" value="1"/>
</dbReference>
<dbReference type="Gene3D" id="3.30.54.20">
    <property type="match status" value="1"/>
</dbReference>
<evidence type="ECO:0000313" key="16">
    <source>
        <dbReference type="Proteomes" id="UP000065641"/>
    </source>
</evidence>
<evidence type="ECO:0000256" key="6">
    <source>
        <dbReference type="ARBA" id="ARBA00022741"/>
    </source>
</evidence>
<proteinExistence type="inferred from homology"/>
<dbReference type="PANTHER" id="PTHR11777:SF9">
    <property type="entry name" value="ALANINE--TRNA LIGASE, CYTOPLASMIC"/>
    <property type="match status" value="1"/>
</dbReference>
<evidence type="ECO:0000256" key="8">
    <source>
        <dbReference type="ARBA" id="ARBA00022840"/>
    </source>
</evidence>
<dbReference type="GO" id="GO:0002161">
    <property type="term" value="F:aminoacyl-tRNA deacylase activity"/>
    <property type="evidence" value="ECO:0007669"/>
    <property type="project" value="TreeGrafter"/>
</dbReference>
<comment type="cofactor">
    <cofactor evidence="12">
        <name>Zn(2+)</name>
        <dbReference type="ChEBI" id="CHEBI:29105"/>
    </cofactor>
    <text evidence="12">Binds 1 zinc ion per subunit.</text>
</comment>
<dbReference type="GO" id="GO:0045892">
    <property type="term" value="P:negative regulation of DNA-templated transcription"/>
    <property type="evidence" value="ECO:0007669"/>
    <property type="project" value="TreeGrafter"/>
</dbReference>
<dbReference type="Gene3D" id="3.10.310.40">
    <property type="match status" value="1"/>
</dbReference>
<dbReference type="InterPro" id="IPR009000">
    <property type="entry name" value="Transl_B-barrel_sf"/>
</dbReference>
<comment type="catalytic activity">
    <reaction evidence="12">
        <text>tRNA(Ala) + L-alanine + ATP = L-alanyl-tRNA(Ala) + AMP + diphosphate</text>
        <dbReference type="Rhea" id="RHEA:12540"/>
        <dbReference type="Rhea" id="RHEA-COMP:9657"/>
        <dbReference type="Rhea" id="RHEA-COMP:9923"/>
        <dbReference type="ChEBI" id="CHEBI:30616"/>
        <dbReference type="ChEBI" id="CHEBI:33019"/>
        <dbReference type="ChEBI" id="CHEBI:57972"/>
        <dbReference type="ChEBI" id="CHEBI:78442"/>
        <dbReference type="ChEBI" id="CHEBI:78497"/>
        <dbReference type="ChEBI" id="CHEBI:456215"/>
        <dbReference type="EC" id="6.1.1.7"/>
    </reaction>
</comment>
<dbReference type="InterPro" id="IPR018165">
    <property type="entry name" value="Ala-tRNA-synth_IIc_core"/>
</dbReference>
<dbReference type="PRINTS" id="PR00980">
    <property type="entry name" value="TRNASYNTHALA"/>
</dbReference>
<dbReference type="NCBIfam" id="TIGR00344">
    <property type="entry name" value="alaS"/>
    <property type="match status" value="1"/>
</dbReference>
<evidence type="ECO:0000259" key="14">
    <source>
        <dbReference type="PROSITE" id="PS50860"/>
    </source>
</evidence>
<dbReference type="Proteomes" id="UP000065641">
    <property type="component" value="Chromosome"/>
</dbReference>
<dbReference type="GO" id="GO:0008270">
    <property type="term" value="F:zinc ion binding"/>
    <property type="evidence" value="ECO:0007669"/>
    <property type="project" value="UniProtKB-UniRule"/>
</dbReference>
<keyword evidence="4 12" id="KW-0436">Ligase</keyword>
<dbReference type="SUPFAM" id="SSF50447">
    <property type="entry name" value="Translation proteins"/>
    <property type="match status" value="1"/>
</dbReference>